<evidence type="ECO:0000313" key="2">
    <source>
        <dbReference type="EMBL" id="RNA22756.1"/>
    </source>
</evidence>
<feature type="transmembrane region" description="Helical" evidence="1">
    <location>
        <begin position="203"/>
        <end position="225"/>
    </location>
</feature>
<dbReference type="OrthoDB" id="10222283at2759"/>
<gene>
    <name evidence="2" type="ORF">BpHYR1_019681</name>
</gene>
<protein>
    <submittedName>
        <fullName evidence="2">Secreted containing Dystroglycan-type cadherin-like domain</fullName>
    </submittedName>
</protein>
<dbReference type="Gene3D" id="2.60.120.200">
    <property type="match status" value="1"/>
</dbReference>
<evidence type="ECO:0000313" key="3">
    <source>
        <dbReference type="Proteomes" id="UP000276133"/>
    </source>
</evidence>
<dbReference type="SUPFAM" id="SSF49899">
    <property type="entry name" value="Concanavalin A-like lectins/glucanases"/>
    <property type="match status" value="1"/>
</dbReference>
<dbReference type="Proteomes" id="UP000276133">
    <property type="component" value="Unassembled WGS sequence"/>
</dbReference>
<dbReference type="InterPro" id="IPR013320">
    <property type="entry name" value="ConA-like_dom_sf"/>
</dbReference>
<accession>A0A3M7RGQ5</accession>
<proteinExistence type="predicted"/>
<dbReference type="Pfam" id="PF13385">
    <property type="entry name" value="Laminin_G_3"/>
    <property type="match status" value="1"/>
</dbReference>
<dbReference type="AlphaFoldDB" id="A0A3M7RGQ5"/>
<organism evidence="2 3">
    <name type="scientific">Brachionus plicatilis</name>
    <name type="common">Marine rotifer</name>
    <name type="synonym">Brachionus muelleri</name>
    <dbReference type="NCBI Taxonomy" id="10195"/>
    <lineage>
        <taxon>Eukaryota</taxon>
        <taxon>Metazoa</taxon>
        <taxon>Spiralia</taxon>
        <taxon>Gnathifera</taxon>
        <taxon>Rotifera</taxon>
        <taxon>Eurotatoria</taxon>
        <taxon>Monogononta</taxon>
        <taxon>Pseudotrocha</taxon>
        <taxon>Ploima</taxon>
        <taxon>Brachionidae</taxon>
        <taxon>Brachionus</taxon>
    </lineage>
</organism>
<keyword evidence="1" id="KW-1133">Transmembrane helix</keyword>
<keyword evidence="1" id="KW-0812">Transmembrane</keyword>
<reference evidence="2 3" key="1">
    <citation type="journal article" date="2018" name="Sci. Rep.">
        <title>Genomic signatures of local adaptation to the degree of environmental predictability in rotifers.</title>
        <authorList>
            <person name="Franch-Gras L."/>
            <person name="Hahn C."/>
            <person name="Garcia-Roger E.M."/>
            <person name="Carmona M.J."/>
            <person name="Serra M."/>
            <person name="Gomez A."/>
        </authorList>
    </citation>
    <scope>NUCLEOTIDE SEQUENCE [LARGE SCALE GENOMIC DNA]</scope>
    <source>
        <strain evidence="2">HYR1</strain>
    </source>
</reference>
<dbReference type="EMBL" id="REGN01003406">
    <property type="protein sequence ID" value="RNA22756.1"/>
    <property type="molecule type" value="Genomic_DNA"/>
</dbReference>
<evidence type="ECO:0000256" key="1">
    <source>
        <dbReference type="SAM" id="Phobius"/>
    </source>
</evidence>
<keyword evidence="1" id="KW-0472">Membrane</keyword>
<keyword evidence="3" id="KW-1185">Reference proteome</keyword>
<name>A0A3M7RGQ5_BRAPC</name>
<sequence>MQDLVRSNHLYEPYNMWFSQDRYGNSDSALSFTNGYIKGPDDAYFKNEFTVLAWVKLRKYNEWQRLFDLGKGDNNIYATLSDPENRVAFHIFNRNLNEVTSSEALTLDEWHHVGFTLKEGIIPLTINFNQSCSSSRYFSSLSTKKSSQYLCLAFKILFKKEIQIKNSKLLTKLKIDFINGLRKCLTFQSPKAQFYNEKKDDSFVLKSFIFVCCIFLIVGDTYILLHPTFDIILHQCLSLLGPSPGFKILNTEEEIYAKIATKF</sequence>
<comment type="caution">
    <text evidence="2">The sequence shown here is derived from an EMBL/GenBank/DDBJ whole genome shotgun (WGS) entry which is preliminary data.</text>
</comment>